<feature type="compositionally biased region" description="Basic and acidic residues" evidence="1">
    <location>
        <begin position="1"/>
        <end position="13"/>
    </location>
</feature>
<evidence type="ECO:0000256" key="1">
    <source>
        <dbReference type="SAM" id="MobiDB-lite"/>
    </source>
</evidence>
<name>A0A6N1NHJ8_9VIRU</name>
<evidence type="ECO:0000313" key="2">
    <source>
        <dbReference type="EMBL" id="QKU34130.1"/>
    </source>
</evidence>
<organism evidence="2">
    <name type="scientific">Tupanvirus deep ocean</name>
    <dbReference type="NCBI Taxonomy" id="2126984"/>
    <lineage>
        <taxon>Viruses</taxon>
        <taxon>Varidnaviria</taxon>
        <taxon>Bamfordvirae</taxon>
        <taxon>Nucleocytoviricota</taxon>
        <taxon>Megaviricetes</taxon>
        <taxon>Imitervirales</taxon>
        <taxon>Mimiviridae</taxon>
        <taxon>Megamimivirinae</taxon>
        <taxon>Tupanvirus</taxon>
        <taxon>Tupanvirus altamarinense</taxon>
    </lineage>
</organism>
<proteinExistence type="predicted"/>
<dbReference type="EMBL" id="MF405918">
    <property type="protein sequence ID" value="QKU34130.1"/>
    <property type="molecule type" value="Genomic_DNA"/>
</dbReference>
<reference evidence="2" key="1">
    <citation type="submission" date="2017-06" db="EMBL/GenBank/DDBJ databases">
        <authorList>
            <person name="Assis F.L."/>
            <person name="Abrahao J.S."/>
            <person name="Silva L."/>
            <person name="Khalil J.B."/>
            <person name="Rodrigues R."/>
            <person name="Silva L.S."/>
            <person name="Boratto P."/>
            <person name="Andrade M."/>
            <person name="Kroon E.G."/>
            <person name="Ribeiro B."/>
            <person name="Bergier I."/>
            <person name="Seligmann H."/>
            <person name="Ghigo E."/>
            <person name="Colson P."/>
            <person name="Levasseur A."/>
            <person name="Raoult D."/>
            <person name="Scola B.L."/>
        </authorList>
    </citation>
    <scope>NUCLEOTIDE SEQUENCE</scope>
    <source>
        <strain evidence="2">Deep ocean</strain>
    </source>
</reference>
<dbReference type="GeneID" id="80517440"/>
<dbReference type="KEGG" id="vg:80517440"/>
<feature type="region of interest" description="Disordered" evidence="1">
    <location>
        <begin position="1"/>
        <end position="79"/>
    </location>
</feature>
<dbReference type="RefSeq" id="YP_010780749.1">
    <property type="nucleotide sequence ID" value="NC_075038.1"/>
</dbReference>
<accession>A0A6N1NHJ8</accession>
<feature type="compositionally biased region" description="Polar residues" evidence="1">
    <location>
        <begin position="62"/>
        <end position="79"/>
    </location>
</feature>
<sequence>MNKKIDFFNKDNKNSVNKNKNNTEVMGRNSKSFSGSKTLKNKSNPTPLPKRRGRRPKKILETVNTSSDSPNDEQSTPENNSAVILRLPFDPSKHIKNLAINKKTKQPTRVVKTLELEESEDDDSSEGMFKNDIPGDNTCHKCAKNEKAMSIMKSKLDKLERKDKLDKSNKIYTNKLNFISYTTGKKIIIKKTNTRCRWDHHTFTNMPCFLPELYYNNTYYVRGCFCSFNCALAHNLYYIKDSKVHQRKSLTYRLYREMYGLTSDDVVDIKEAPEIDILDTYGGDMSIDTFRRSFLMLDKEYIVFVPPIKPINIIIEERNTNTDNDDNDKEYVLKRSKPLTKKRSVISSMKMGLDDPDDD</sequence>
<reference evidence="2" key="2">
    <citation type="journal article" date="2018" name="Nat. Commun.">
        <title>Tailed giant Tupanvirus possesses the most complete translational apparatus of the known virosphere.</title>
        <authorList>
            <person name="Abrahao J."/>
            <person name="Silva L."/>
            <person name="Silva L.S."/>
            <person name="Khalil J.Y.B."/>
            <person name="Rodrigues R."/>
            <person name="Arantes T."/>
            <person name="Assis F."/>
            <person name="Boratto P."/>
            <person name="Andrade M."/>
            <person name="Kroon E.G."/>
            <person name="Ribeiro B."/>
            <person name="Bergier I."/>
            <person name="Seligmann H."/>
            <person name="Ghigo E."/>
            <person name="Colson P."/>
            <person name="Levasseur A."/>
            <person name="Kroemer G."/>
            <person name="Raoult D."/>
            <person name="La Scola B."/>
        </authorList>
    </citation>
    <scope>NUCLEOTIDE SEQUENCE [LARGE SCALE GENOMIC DNA]</scope>
    <source>
        <strain evidence="2">Deep ocean</strain>
    </source>
</reference>
<feature type="compositionally biased region" description="Polar residues" evidence="1">
    <location>
        <begin position="29"/>
        <end position="44"/>
    </location>
</feature>
<protein>
    <submittedName>
        <fullName evidence="2">Putative viral transcription factor</fullName>
    </submittedName>
</protein>